<evidence type="ECO:0000313" key="2">
    <source>
        <dbReference type="Proteomes" id="UP001056778"/>
    </source>
</evidence>
<gene>
    <name evidence="1" type="ORF">MML48_1g10817</name>
</gene>
<proteinExistence type="predicted"/>
<keyword evidence="1" id="KW-0649">Protein kinase inhibitor</keyword>
<dbReference type="EMBL" id="CM043015">
    <property type="protein sequence ID" value="KAI4469981.1"/>
    <property type="molecule type" value="Genomic_DNA"/>
</dbReference>
<name>A0ACB9TT40_HOLOL</name>
<protein>
    <submittedName>
        <fullName evidence="1">Cyclin-dependent kinase inhibitor-related protein</fullName>
    </submittedName>
</protein>
<dbReference type="Proteomes" id="UP001056778">
    <property type="component" value="Chromosome 1"/>
</dbReference>
<evidence type="ECO:0000313" key="1">
    <source>
        <dbReference type="EMBL" id="KAI4469981.1"/>
    </source>
</evidence>
<organism evidence="1 2">
    <name type="scientific">Holotrichia oblita</name>
    <name type="common">Chafer beetle</name>
    <dbReference type="NCBI Taxonomy" id="644536"/>
    <lineage>
        <taxon>Eukaryota</taxon>
        <taxon>Metazoa</taxon>
        <taxon>Ecdysozoa</taxon>
        <taxon>Arthropoda</taxon>
        <taxon>Hexapoda</taxon>
        <taxon>Insecta</taxon>
        <taxon>Pterygota</taxon>
        <taxon>Neoptera</taxon>
        <taxon>Endopterygota</taxon>
        <taxon>Coleoptera</taxon>
        <taxon>Polyphaga</taxon>
        <taxon>Scarabaeiformia</taxon>
        <taxon>Scarabaeidae</taxon>
        <taxon>Melolonthinae</taxon>
        <taxon>Holotrichia</taxon>
    </lineage>
</organism>
<reference evidence="1" key="1">
    <citation type="submission" date="2022-04" db="EMBL/GenBank/DDBJ databases">
        <title>Chromosome-scale genome assembly of Holotrichia oblita Faldermann.</title>
        <authorList>
            <person name="Rongchong L."/>
        </authorList>
    </citation>
    <scope>NUCLEOTIDE SEQUENCE</scope>
    <source>
        <strain evidence="1">81SQS9</strain>
    </source>
</reference>
<accession>A0ACB9TT40</accession>
<keyword evidence="2" id="KW-1185">Reference proteome</keyword>
<comment type="caution">
    <text evidence="1">The sequence shown here is derived from an EMBL/GenBank/DDBJ whole genome shotgun (WGS) entry which is preliminary data.</text>
</comment>
<sequence length="347" mass="39716">MAGFTESAFIKKLGELNNSSQSIQTLSLWLIHHRKHHAIIVKNWYKELIKEISTAKENRKLTFMYLANDVIQNSKKKGPEFGKEFGHVLKKAFEHMSTSDEKTKNSLGRLLNIWKEREMYDEIQIAEFKQALLLPVEGPPPKKVKKVVEVPKKEKRNKSPNRDYKKTETEVTVEVDGTIETHVHLSPRTPAGDPPEPEELIKAIQDLENSIASTDEAVRQRIAMFPKEVSEISILSKIEDKVSAQKLKLQVDDAINLLNEYNNRLTVEIENRKKVTSMLKDFLPSQRELLAQAERGLEEYQDKLQRIYAVRQELKSHIQNLPDLTQLPDVTGGLAPLPSAGDLFNIH</sequence>